<dbReference type="SUPFAM" id="SSF53098">
    <property type="entry name" value="Ribonuclease H-like"/>
    <property type="match status" value="1"/>
</dbReference>
<comment type="caution">
    <text evidence="6">The sequence shown here is derived from an EMBL/GenBank/DDBJ whole genome shotgun (WGS) entry which is preliminary data.</text>
</comment>
<dbReference type="PROSITE" id="PS50822">
    <property type="entry name" value="PIWI"/>
    <property type="match status" value="1"/>
</dbReference>
<organism evidence="6">
    <name type="scientific">Daucus carota subsp. sativus</name>
    <name type="common">Carrot</name>
    <dbReference type="NCBI Taxonomy" id="79200"/>
    <lineage>
        <taxon>Eukaryota</taxon>
        <taxon>Viridiplantae</taxon>
        <taxon>Streptophyta</taxon>
        <taxon>Embryophyta</taxon>
        <taxon>Tracheophyta</taxon>
        <taxon>Spermatophyta</taxon>
        <taxon>Magnoliopsida</taxon>
        <taxon>eudicotyledons</taxon>
        <taxon>Gunneridae</taxon>
        <taxon>Pentapetalae</taxon>
        <taxon>asterids</taxon>
        <taxon>campanulids</taxon>
        <taxon>Apiales</taxon>
        <taxon>Apiaceae</taxon>
        <taxon>Apioideae</taxon>
        <taxon>Scandiceae</taxon>
        <taxon>Daucinae</taxon>
        <taxon>Daucus</taxon>
        <taxon>Daucus sect. Daucus</taxon>
    </lineage>
</organism>
<dbReference type="Pfam" id="PF16488">
    <property type="entry name" value="ArgoL2"/>
    <property type="match status" value="1"/>
</dbReference>
<evidence type="ECO:0000256" key="2">
    <source>
        <dbReference type="ARBA" id="ARBA00022491"/>
    </source>
</evidence>
<dbReference type="PANTHER" id="PTHR22891">
    <property type="entry name" value="EUKARYOTIC TRANSLATION INITIATION FACTOR 2C"/>
    <property type="match status" value="1"/>
</dbReference>
<comment type="similarity">
    <text evidence="1">Belongs to the argonaute family. Ago subfamily.</text>
</comment>
<dbReference type="SMART" id="SM00950">
    <property type="entry name" value="Piwi"/>
    <property type="match status" value="1"/>
</dbReference>
<dbReference type="InterPro" id="IPR003100">
    <property type="entry name" value="PAZ_dom"/>
</dbReference>
<dbReference type="STRING" id="79200.A0A175YRN5"/>
<evidence type="ECO:0000313" key="6">
    <source>
        <dbReference type="EMBL" id="KZM86057.1"/>
    </source>
</evidence>
<dbReference type="EMBL" id="LNRQ01000008">
    <property type="protein sequence ID" value="KZM86057.1"/>
    <property type="molecule type" value="Genomic_DNA"/>
</dbReference>
<dbReference type="Gene3D" id="3.40.50.2300">
    <property type="match status" value="1"/>
</dbReference>
<dbReference type="PROSITE" id="PS50821">
    <property type="entry name" value="PAZ"/>
    <property type="match status" value="1"/>
</dbReference>
<keyword evidence="3" id="KW-0687">Ribonucleoprotein</keyword>
<gene>
    <name evidence="6" type="ORF">DCAR_026521</name>
</gene>
<dbReference type="Pfam" id="PF16487">
    <property type="entry name" value="ArgoMid"/>
    <property type="match status" value="1"/>
</dbReference>
<evidence type="ECO:0000259" key="4">
    <source>
        <dbReference type="PROSITE" id="PS50821"/>
    </source>
</evidence>
<feature type="domain" description="PAZ" evidence="4">
    <location>
        <begin position="215"/>
        <end position="332"/>
    </location>
</feature>
<dbReference type="InterPro" id="IPR032472">
    <property type="entry name" value="ArgoL2"/>
</dbReference>
<dbReference type="Gene3D" id="2.170.260.10">
    <property type="entry name" value="paz domain"/>
    <property type="match status" value="1"/>
</dbReference>
<dbReference type="InterPro" id="IPR036085">
    <property type="entry name" value="PAZ_dom_sf"/>
</dbReference>
<keyword evidence="2" id="KW-0678">Repressor</keyword>
<dbReference type="InterPro" id="IPR012337">
    <property type="entry name" value="RNaseH-like_sf"/>
</dbReference>
<dbReference type="InterPro" id="IPR032473">
    <property type="entry name" value="Argonaute_Mid_dom"/>
</dbReference>
<dbReference type="Pfam" id="PF16486">
    <property type="entry name" value="ArgoN"/>
    <property type="match status" value="1"/>
</dbReference>
<dbReference type="Gene3D" id="3.30.420.10">
    <property type="entry name" value="Ribonuclease H-like superfamily/Ribonuclease H"/>
    <property type="match status" value="1"/>
</dbReference>
<dbReference type="GO" id="GO:1990904">
    <property type="term" value="C:ribonucleoprotein complex"/>
    <property type="evidence" value="ECO:0007669"/>
    <property type="project" value="UniProtKB-KW"/>
</dbReference>
<dbReference type="InterPro" id="IPR032474">
    <property type="entry name" value="Argonaute_N"/>
</dbReference>
<dbReference type="GO" id="GO:0003723">
    <property type="term" value="F:RNA binding"/>
    <property type="evidence" value="ECO:0007669"/>
    <property type="project" value="InterPro"/>
</dbReference>
<reference evidence="6" key="1">
    <citation type="journal article" date="2016" name="Nat. Genet.">
        <title>A high-quality carrot genome assembly provides new insights into carotenoid accumulation and asterid genome evolution.</title>
        <authorList>
            <person name="Iorizzo M."/>
            <person name="Ellison S."/>
            <person name="Senalik D."/>
            <person name="Zeng P."/>
            <person name="Satapoomin P."/>
            <person name="Huang J."/>
            <person name="Bowman M."/>
            <person name="Iovene M."/>
            <person name="Sanseverino W."/>
            <person name="Cavagnaro P."/>
            <person name="Yildiz M."/>
            <person name="Macko-Podgorni A."/>
            <person name="Moranska E."/>
            <person name="Grzebelus E."/>
            <person name="Grzebelus D."/>
            <person name="Ashrafi H."/>
            <person name="Zheng Z."/>
            <person name="Cheng S."/>
            <person name="Spooner D."/>
            <person name="Van Deynze A."/>
            <person name="Simon P."/>
        </authorList>
    </citation>
    <scope>NUCLEOTIDE SEQUENCE [LARGE SCALE GENOMIC DNA]</scope>
    <source>
        <tissue evidence="6">Leaf</tissue>
    </source>
</reference>
<dbReference type="SUPFAM" id="SSF101690">
    <property type="entry name" value="PAZ domain"/>
    <property type="match status" value="1"/>
</dbReference>
<evidence type="ECO:0000259" key="5">
    <source>
        <dbReference type="PROSITE" id="PS50822"/>
    </source>
</evidence>
<dbReference type="InterPro" id="IPR036397">
    <property type="entry name" value="RNaseH_sf"/>
</dbReference>
<feature type="domain" description="Piwi" evidence="5">
    <location>
        <begin position="501"/>
        <end position="813"/>
    </location>
</feature>
<evidence type="ECO:0000256" key="1">
    <source>
        <dbReference type="ARBA" id="ARBA00008201"/>
    </source>
</evidence>
<evidence type="ECO:0000256" key="3">
    <source>
        <dbReference type="ARBA" id="ARBA00023274"/>
    </source>
</evidence>
<dbReference type="KEGG" id="dcr:108198594"/>
<proteinExistence type="inferred from homology"/>
<dbReference type="Pfam" id="PF02170">
    <property type="entry name" value="PAZ"/>
    <property type="match status" value="1"/>
</dbReference>
<dbReference type="Pfam" id="PF02171">
    <property type="entry name" value="Piwi"/>
    <property type="match status" value="1"/>
</dbReference>
<dbReference type="GO" id="GO:0051607">
    <property type="term" value="P:defense response to virus"/>
    <property type="evidence" value="ECO:0007669"/>
    <property type="project" value="UniProtKB-ARBA"/>
</dbReference>
<accession>A0A175YRN5</accession>
<dbReference type="CDD" id="cd02846">
    <property type="entry name" value="PAZ_argonaute_like"/>
    <property type="match status" value="1"/>
</dbReference>
<protein>
    <submittedName>
        <fullName evidence="6">Uncharacterized protein</fullName>
    </submittedName>
</protein>
<dbReference type="Pfam" id="PF08699">
    <property type="entry name" value="ArgoL1"/>
    <property type="match status" value="1"/>
</dbReference>
<dbReference type="OrthoDB" id="10252740at2759"/>
<dbReference type="SMART" id="SM01163">
    <property type="entry name" value="DUF1785"/>
    <property type="match status" value="1"/>
</dbReference>
<dbReference type="AlphaFoldDB" id="A0A175YRN5"/>
<dbReference type="InterPro" id="IPR014811">
    <property type="entry name" value="ArgoL1"/>
</dbReference>
<dbReference type="Gramene" id="KZM86057">
    <property type="protein sequence ID" value="KZM86057"/>
    <property type="gene ID" value="DCAR_026521"/>
</dbReference>
<name>A0A175YRN5_DAUCS</name>
<dbReference type="InterPro" id="IPR003165">
    <property type="entry name" value="Piwi"/>
</dbReference>
<sequence length="907" mass="101739">MEAKKPIARCGLASKGKKIQLLTNHYKVNVKNVDGHFFQYTVAFFYEDGRPVEGKGIKTQVLDCVHDTYKAEVEGKDFAYDGEKSLFTVGALPKNKLEFTVVLKDNSSNRNNQSKSYKVEISFAAKIPMQAIAQALRGQDSKNSQEAIRVLNIIVRQHAAKQGCRFERQLCFNVNEFSDLGGGVLGYHGFNSSFRTTQGGLSLNIDSIMVIKPGPVVDFLIANQNAKDSFSLDWATANQVLKGLRVKTSSTNTAYKITGLSDEICKKLMFSMKRRGEKDENGEPLMTELSVYDYFVNIRNIPLCYSGDLPCIIVGNPKRPTYIPLELCSLVSLQHYPKALTTLQPGSLVEKSKQKPQDRMTTLTNGPQINNYADEPLLRACGVSIINKFTEVDGRMLAAPRIRVGHLETIAPHNGRWNFSEKKLLQPTTISEWAVVNFSAKCNMQSLINDLIKCGELKGMNFLSSPVVIEESPQHRRDSPLVRVEKMFKFLFSKLPYAPQFLLCVLPERKSPLYGHWKRNCQVVHGIYTQCIGPKIYTRKGLSYVVDQRLMSVLLKINAKLGGLNSKFAIGYARSISQKLKAGSLIIGMTLCRGSSDVPSIAAVVSSGEGPLSAKYRASVHTQSPKVKMIASLFTRVADNKDDGIMSEILDDYYMRSGSRRPEQIIIFRNGVSESQFNQVLNFELNQIIEACKFKDGKWCPKFVVIIAQKSRHTKFFQPTSADNVPAGTVVDNKICHPRNNDFYLCAQAGMVGTTRPTHYHVLLDEIGFSPDEMQKFVHFLCYQYQGSTTATSVVAPIHYARLAATQTRKFTMYDDTSETCSNHSSCSNSLCTLGSHSDKEVYIQFIMHAWQPLRQGSLRCTMTLQKRVQTMVVGPFMKNCEIPCSLSKLEERLLSEIRNEEYLCNI</sequence>